<dbReference type="OrthoDB" id="337581at2759"/>
<evidence type="ECO:0000256" key="1">
    <source>
        <dbReference type="ARBA" id="ARBA00004123"/>
    </source>
</evidence>
<evidence type="ECO:0000256" key="4">
    <source>
        <dbReference type="ARBA" id="ARBA00023204"/>
    </source>
</evidence>
<dbReference type="GO" id="GO:0000077">
    <property type="term" value="P:DNA damage checkpoint signaling"/>
    <property type="evidence" value="ECO:0007669"/>
    <property type="project" value="InterPro"/>
</dbReference>
<sequence>MATNTPLFSAVSSSARQILMLLRCIAFAKKAHVRLSSDGLRFSTEEGSVMEAFVFLDKALFSSYSFNPPVSTTAEGESLEPPAFEINLNSLLETFYIFSLSDPAANKRSGEYDAFAAHRLNRHAGVGSFANQPLGVMGVCTLSYDGEGSPLSIHMSEAGVTTTCELTTYDAEVSEAIPFDREHLALKTIMRSNFLLEAVNELSFMSPADISITASTTARSGAHLSLSGTGHLGSATVDFANDVQMETPILETFQCPARTAASFKFSLIKHAQRAMASGAKVSLRLDEDGVLSLQFLVEIETNGAGDGVAFVDFRIVPLVDGEGDGDAGADGSYSSEGTNQ</sequence>
<dbReference type="GeneID" id="54358776"/>
<dbReference type="SUPFAM" id="SSF55979">
    <property type="entry name" value="DNA clamp"/>
    <property type="match status" value="1"/>
</dbReference>
<dbReference type="PANTHER" id="PTHR10870">
    <property type="entry name" value="CELL CYCLE CHECKPOINT PROTEIN RAD1"/>
    <property type="match status" value="1"/>
</dbReference>
<organism evidence="7">
    <name type="scientific">Dissoconium aciculare CBS 342.82</name>
    <dbReference type="NCBI Taxonomy" id="1314786"/>
    <lineage>
        <taxon>Eukaryota</taxon>
        <taxon>Fungi</taxon>
        <taxon>Dikarya</taxon>
        <taxon>Ascomycota</taxon>
        <taxon>Pezizomycotina</taxon>
        <taxon>Dothideomycetes</taxon>
        <taxon>Dothideomycetidae</taxon>
        <taxon>Mycosphaerellales</taxon>
        <taxon>Dissoconiaceae</taxon>
        <taxon>Dissoconium</taxon>
    </lineage>
</organism>
<dbReference type="PRINTS" id="PR01245">
    <property type="entry name" value="RAD1REC1"/>
</dbReference>
<dbReference type="RefSeq" id="XP_033462309.1">
    <property type="nucleotide sequence ID" value="XM_033600976.1"/>
</dbReference>
<reference evidence="7" key="2">
    <citation type="submission" date="2020-04" db="EMBL/GenBank/DDBJ databases">
        <authorList>
            <consortium name="NCBI Genome Project"/>
        </authorList>
    </citation>
    <scope>NUCLEOTIDE SEQUENCE</scope>
    <source>
        <strain evidence="7">CBS 342.82</strain>
    </source>
</reference>
<dbReference type="PANTHER" id="PTHR10870:SF0">
    <property type="entry name" value="CELL CYCLE CHECKPOINT PROTEIN RAD1"/>
    <property type="match status" value="1"/>
</dbReference>
<protein>
    <submittedName>
        <fullName evidence="7">Rad1-domain-containing protein</fullName>
    </submittedName>
</protein>
<reference evidence="7" key="3">
    <citation type="submission" date="2025-08" db="UniProtKB">
        <authorList>
            <consortium name="RefSeq"/>
        </authorList>
    </citation>
    <scope>IDENTIFICATION</scope>
    <source>
        <strain evidence="7">CBS 342.82</strain>
    </source>
</reference>
<keyword evidence="5" id="KW-0539">Nucleus</keyword>
<evidence type="ECO:0000256" key="3">
    <source>
        <dbReference type="ARBA" id="ARBA00022763"/>
    </source>
</evidence>
<keyword evidence="3" id="KW-0227">DNA damage</keyword>
<dbReference type="Pfam" id="PF02144">
    <property type="entry name" value="Rad1"/>
    <property type="match status" value="1"/>
</dbReference>
<reference evidence="7" key="1">
    <citation type="submission" date="2020-01" db="EMBL/GenBank/DDBJ databases">
        <authorList>
            <consortium name="DOE Joint Genome Institute"/>
            <person name="Haridas S."/>
            <person name="Albert R."/>
            <person name="Binder M."/>
            <person name="Bloem J."/>
            <person name="Labutti K."/>
            <person name="Salamov A."/>
            <person name="Andreopoulos B."/>
            <person name="Baker S.E."/>
            <person name="Barry K."/>
            <person name="Bills G."/>
            <person name="Bluhm B.H."/>
            <person name="Cannon C."/>
            <person name="Castanera R."/>
            <person name="Culley D.E."/>
            <person name="Daum C."/>
            <person name="Ezra D."/>
            <person name="Gonzalez J.B."/>
            <person name="Henrissat B."/>
            <person name="Kuo A."/>
            <person name="Liang C."/>
            <person name="Lipzen A."/>
            <person name="Lutzoni F."/>
            <person name="Magnuson J."/>
            <person name="Mondo S."/>
            <person name="Nolan M."/>
            <person name="Ohm R."/>
            <person name="Pangilinan J."/>
            <person name="Park H.-J."/>
            <person name="Ramirez L."/>
            <person name="Alfaro M."/>
            <person name="Sun H."/>
            <person name="Tritt A."/>
            <person name="Yoshinaga Y."/>
            <person name="Zwiers L.-H."/>
            <person name="Turgeon B.G."/>
            <person name="Goodwin S.B."/>
            <person name="Spatafora J.W."/>
            <person name="Crous P.W."/>
            <person name="Grigoriev I.V."/>
        </authorList>
    </citation>
    <scope>NUCLEOTIDE SEQUENCE</scope>
    <source>
        <strain evidence="7">CBS 342.82</strain>
    </source>
</reference>
<dbReference type="Proteomes" id="UP000504637">
    <property type="component" value="Unplaced"/>
</dbReference>
<evidence type="ECO:0000256" key="5">
    <source>
        <dbReference type="ARBA" id="ARBA00023242"/>
    </source>
</evidence>
<gene>
    <name evidence="7" type="ORF">K489DRAFT_313940</name>
</gene>
<accession>A0A6J3MBM3</accession>
<dbReference type="GO" id="GO:0006281">
    <property type="term" value="P:DNA repair"/>
    <property type="evidence" value="ECO:0007669"/>
    <property type="project" value="UniProtKB-KW"/>
</dbReference>
<comment type="subcellular location">
    <subcellularLocation>
        <location evidence="1">Nucleus</location>
    </subcellularLocation>
</comment>
<dbReference type="InterPro" id="IPR003021">
    <property type="entry name" value="Rad1_Rec1_Rad17"/>
</dbReference>
<name>A0A6J3MBM3_9PEZI</name>
<evidence type="ECO:0000256" key="2">
    <source>
        <dbReference type="ARBA" id="ARBA00010991"/>
    </source>
</evidence>
<dbReference type="Gene3D" id="3.70.10.10">
    <property type="match status" value="1"/>
</dbReference>
<proteinExistence type="inferred from homology"/>
<evidence type="ECO:0000313" key="6">
    <source>
        <dbReference type="Proteomes" id="UP000504637"/>
    </source>
</evidence>
<evidence type="ECO:0000313" key="7">
    <source>
        <dbReference type="RefSeq" id="XP_033462309.1"/>
    </source>
</evidence>
<keyword evidence="4" id="KW-0234">DNA repair</keyword>
<dbReference type="AlphaFoldDB" id="A0A6J3MBM3"/>
<dbReference type="GO" id="GO:0030896">
    <property type="term" value="C:checkpoint clamp complex"/>
    <property type="evidence" value="ECO:0007669"/>
    <property type="project" value="TreeGrafter"/>
</dbReference>
<dbReference type="InterPro" id="IPR046938">
    <property type="entry name" value="DNA_clamp_sf"/>
</dbReference>
<keyword evidence="6" id="KW-1185">Reference proteome</keyword>
<comment type="similarity">
    <text evidence="2">Belongs to the rad1 family.</text>
</comment>